<name>A0A7S3V4B0_9STRA</name>
<feature type="compositionally biased region" description="Polar residues" evidence="1">
    <location>
        <begin position="82"/>
        <end position="100"/>
    </location>
</feature>
<proteinExistence type="predicted"/>
<reference evidence="2" key="1">
    <citation type="submission" date="2021-01" db="EMBL/GenBank/DDBJ databases">
        <authorList>
            <person name="Corre E."/>
            <person name="Pelletier E."/>
            <person name="Niang G."/>
            <person name="Scheremetjew M."/>
            <person name="Finn R."/>
            <person name="Kale V."/>
            <person name="Holt S."/>
            <person name="Cochrane G."/>
            <person name="Meng A."/>
            <person name="Brown T."/>
            <person name="Cohen L."/>
        </authorList>
    </citation>
    <scope>NUCLEOTIDE SEQUENCE</scope>
    <source>
        <strain evidence="2">MM31A-1</strain>
    </source>
</reference>
<evidence type="ECO:0000313" key="2">
    <source>
        <dbReference type="EMBL" id="CAE0455741.1"/>
    </source>
</evidence>
<protein>
    <submittedName>
        <fullName evidence="2">Uncharacterized protein</fullName>
    </submittedName>
</protein>
<organism evidence="2">
    <name type="scientific">Chaetoceros debilis</name>
    <dbReference type="NCBI Taxonomy" id="122233"/>
    <lineage>
        <taxon>Eukaryota</taxon>
        <taxon>Sar</taxon>
        <taxon>Stramenopiles</taxon>
        <taxon>Ochrophyta</taxon>
        <taxon>Bacillariophyta</taxon>
        <taxon>Coscinodiscophyceae</taxon>
        <taxon>Chaetocerotophycidae</taxon>
        <taxon>Chaetocerotales</taxon>
        <taxon>Chaetocerotaceae</taxon>
        <taxon>Chaetoceros</taxon>
    </lineage>
</organism>
<feature type="region of interest" description="Disordered" evidence="1">
    <location>
        <begin position="82"/>
        <end position="106"/>
    </location>
</feature>
<evidence type="ECO:0000256" key="1">
    <source>
        <dbReference type="SAM" id="MobiDB-lite"/>
    </source>
</evidence>
<dbReference type="EMBL" id="HBIO01000806">
    <property type="protein sequence ID" value="CAE0455741.1"/>
    <property type="molecule type" value="Transcribed_RNA"/>
</dbReference>
<sequence length="362" mass="40599">MVKVSVCIPRHCSALADGYNNAANDENIIVIYCHQERMVWHFFRPLFSGEENTEAKNSNATIAAYILLRAFLKCTDESSDSVGSIHQDQSNKNEYNTNAQEGGDESTNDGGWWMTSSFVLPSVLLSHLSNEFQKYTMTTKSSLDNQCRRIDQMKNMSICILPPNQTPSPFASLRAEQIFASALVKQENLNIRLQTLNAYVATLGGGYFLCKYLKIAVKLARYQRTIAYALDDHNLAMKCTVNEAYNYIHAGMVNHAKVLIDSTIRQAMGYISDGSIGRPVDETVLGMCHSARWFAERVEEAGLKAEEQRALIRVKANRTVENESTSKSSSNEVELTQVKANNDGTFTSTNDDFQRIRIVKSR</sequence>
<gene>
    <name evidence="2" type="ORF">CDEB00056_LOCUS582</name>
</gene>
<dbReference type="AlphaFoldDB" id="A0A7S3V4B0"/>
<accession>A0A7S3V4B0</accession>